<dbReference type="InterPro" id="IPR027417">
    <property type="entry name" value="P-loop_NTPase"/>
</dbReference>
<evidence type="ECO:0000259" key="5">
    <source>
        <dbReference type="Pfam" id="PF25047"/>
    </source>
</evidence>
<evidence type="ECO:0000256" key="1">
    <source>
        <dbReference type="ARBA" id="ARBA00022574"/>
    </source>
</evidence>
<feature type="repeat" description="WD" evidence="3">
    <location>
        <begin position="1120"/>
        <end position="1161"/>
    </location>
</feature>
<dbReference type="PRINTS" id="PR00364">
    <property type="entry name" value="DISEASERSIST"/>
</dbReference>
<dbReference type="InterPro" id="IPR036322">
    <property type="entry name" value="WD40_repeat_dom_sf"/>
</dbReference>
<dbReference type="GO" id="GO:0043531">
    <property type="term" value="F:ADP binding"/>
    <property type="evidence" value="ECO:0007669"/>
    <property type="project" value="InterPro"/>
</dbReference>
<protein>
    <submittedName>
        <fullName evidence="6">Uncharacterized protein</fullName>
    </submittedName>
</protein>
<evidence type="ECO:0000259" key="4">
    <source>
        <dbReference type="Pfam" id="PF00931"/>
    </source>
</evidence>
<feature type="repeat" description="WD" evidence="3">
    <location>
        <begin position="733"/>
        <end position="774"/>
    </location>
</feature>
<feature type="repeat" description="WD" evidence="3">
    <location>
        <begin position="647"/>
        <end position="688"/>
    </location>
</feature>
<dbReference type="SUPFAM" id="SSF50978">
    <property type="entry name" value="WD40 repeat-like"/>
    <property type="match status" value="3"/>
</dbReference>
<evidence type="ECO:0000313" key="7">
    <source>
        <dbReference type="Proteomes" id="UP000473574"/>
    </source>
</evidence>
<dbReference type="Gene3D" id="2.130.10.10">
    <property type="entry name" value="YVTN repeat-like/Quinoprotein amine dehydrogenase"/>
    <property type="match status" value="6"/>
</dbReference>
<evidence type="ECO:0000256" key="2">
    <source>
        <dbReference type="ARBA" id="ARBA00022737"/>
    </source>
</evidence>
<evidence type="ECO:0000256" key="3">
    <source>
        <dbReference type="PROSITE-ProRule" id="PRU00221"/>
    </source>
</evidence>
<reference evidence="6 7" key="1">
    <citation type="journal article" date="2020" name="Microb. Ecol.">
        <title>Ecogenomics of the Marine Benthic Filamentous Cyanobacterium Adonisia.</title>
        <authorList>
            <person name="Walter J.M."/>
            <person name="Coutinho F.H."/>
            <person name="Leomil L."/>
            <person name="Hargreaves P.I."/>
            <person name="Campeao M.E."/>
            <person name="Vieira V.V."/>
            <person name="Silva B.S."/>
            <person name="Fistarol G.O."/>
            <person name="Salomon P.S."/>
            <person name="Sawabe T."/>
            <person name="Mino S."/>
            <person name="Hosokawa M."/>
            <person name="Miyashita H."/>
            <person name="Maruyama F."/>
            <person name="van Verk M.C."/>
            <person name="Dutilh B.E."/>
            <person name="Thompson C.C."/>
            <person name="Thompson F.L."/>
        </authorList>
    </citation>
    <scope>NUCLEOTIDE SEQUENCE [LARGE SCALE GENOMIC DNA]</scope>
    <source>
        <strain evidence="6 7">CCMR0082</strain>
    </source>
</reference>
<dbReference type="SUPFAM" id="SSF52540">
    <property type="entry name" value="P-loop containing nucleoside triphosphate hydrolases"/>
    <property type="match status" value="1"/>
</dbReference>
<feature type="repeat" description="WD" evidence="3">
    <location>
        <begin position="949"/>
        <end position="984"/>
    </location>
</feature>
<dbReference type="Proteomes" id="UP000473574">
    <property type="component" value="Unassembled WGS sequence"/>
</dbReference>
<feature type="repeat" description="WD" evidence="3">
    <location>
        <begin position="865"/>
        <end position="906"/>
    </location>
</feature>
<dbReference type="PROSITE" id="PS50082">
    <property type="entry name" value="WD_REPEATS_2"/>
    <property type="match status" value="13"/>
</dbReference>
<dbReference type="PRINTS" id="PR00320">
    <property type="entry name" value="GPROTEINBRPT"/>
</dbReference>
<feature type="repeat" description="WD" evidence="3">
    <location>
        <begin position="994"/>
        <end position="1035"/>
    </location>
</feature>
<evidence type="ECO:0000313" key="6">
    <source>
        <dbReference type="EMBL" id="NEZ66602.1"/>
    </source>
</evidence>
<name>A0A6M0SG61_9CYAN</name>
<dbReference type="Pfam" id="PF00400">
    <property type="entry name" value="WD40"/>
    <property type="match status" value="8"/>
</dbReference>
<sequence>MNSMGQPKRRSRGIVLSNQGKERLEVAIATLQKTKYKGQILTQQKLKEHLAKAHTENKSLDIKTIQRIRKATIGTDISSVKILFQALRLELVNDDYYVFKPRSRQNTYQDLVEAPELSEFYGRNEELRTLETWILEEKCKLVAVLGIGGIGKTAIAAKLENRINQQFQCVIWRSLRENPPIEKVLSDCIQYCSNQRDQFVPDSISDSITKLIHHLGEHRCLLIFDNVESLLEVKKQTGYHYREGYDNYGNLFQRIGESKHQSCLVLTSREKPKEIAYLEGSNRPVRSQVIQGLEEQYAQKILDAEGISRLDVQWKQVFELYAGHPLALRMVAKNIQTIFGGDISLFLKEGKKTFKDIEDLLKQQFDRLSTESQSIMFWLAINREPMTIPKIQDDILSHTSTPLEDLLQSLLSCFLIEQMEAGFTLQNVIMEYVTDCLINEVIKEIELSKVDLLNSHSLIKASSKEYIYKTQCRLILNPIQSRITNLRQKLLPLLETVHSQPELRSGYAAGNILNLLCNPVQTTSNLDFSNLTIRQAYLRNSALHDINFTNAQFIHTELAHTFGVALSIAFSPDSDYLAMAGMARDGNASVSIFHVNSRQLERTLQGHASWLTRAVAFGPCGQRLASGGEDGKVCLWDWKNGQCLATFTNHRYAVWSVAFNPDGNILASGAADGEIRLWDLETHKCLSILQAHPNRAWSISFSSDGQRLASSSEDGTVCLWDVSIPQEPRILLKKEEPGRVFAIAFSPDGQMLASGNEDGTIQLWDLETLQRANILQGSTPWVWSIAFSPEGESLASSSEDGTLYLWDISNRKQQDILEEYRSQREHRGRIWSIAFSPDGTKLASSGDDHTVGLWNAQHLERIHTFKTHPIGIMAVAVSPNRQTLVSGDAGSVLRLWDISNNKCLRDFQAHKNRIWSVAFSPKGNLIASGSEDCTVSFWDVRSGSHINTLEKHYGPVWTIAFSPDGKLFATSGVDRIIRLWDITNAYNPQFLTSFERHQDWVWSVVFSPDSKRLASSGTDGKIQLWDTKNGKWLTTLWSHKGVIHSVAFSPDGHMLASGSDDGKIRLWNTSSYECLNIFPGYESRIRSVAFSSDGQILASSSEDGKTRLWDLTSFKCLRVLHEHEGPIFDSAFYSNSQQMITGSGDGTVKLWDETSDHSTKTFRMPRLYEGTNITNATGLTPAQKKSLFVLGAIDDVTIDLDV</sequence>
<dbReference type="InterPro" id="IPR056829">
    <property type="entry name" value="Beta-prop_TEP1_2nd"/>
</dbReference>
<accession>A0A6M0SG61</accession>
<keyword evidence="1 3" id="KW-0853">WD repeat</keyword>
<feature type="repeat" description="WD" evidence="3">
    <location>
        <begin position="907"/>
        <end position="948"/>
    </location>
</feature>
<dbReference type="InterPro" id="IPR001680">
    <property type="entry name" value="WD40_rpt"/>
</dbReference>
<dbReference type="AlphaFoldDB" id="A0A6M0SG61"/>
<dbReference type="PANTHER" id="PTHR19848:SF8">
    <property type="entry name" value="F-BOX AND WD REPEAT DOMAIN CONTAINING 7"/>
    <property type="match status" value="1"/>
</dbReference>
<dbReference type="InterPro" id="IPR002182">
    <property type="entry name" value="NB-ARC"/>
</dbReference>
<dbReference type="CDD" id="cd00200">
    <property type="entry name" value="WD40"/>
    <property type="match status" value="2"/>
</dbReference>
<feature type="repeat" description="WD" evidence="3">
    <location>
        <begin position="614"/>
        <end position="646"/>
    </location>
</feature>
<dbReference type="Gene3D" id="3.40.50.300">
    <property type="entry name" value="P-loop containing nucleotide triphosphate hydrolases"/>
    <property type="match status" value="1"/>
</dbReference>
<feature type="repeat" description="WD" evidence="3">
    <location>
        <begin position="1036"/>
        <end position="1077"/>
    </location>
</feature>
<dbReference type="PROSITE" id="PS50294">
    <property type="entry name" value="WD_REPEATS_REGION"/>
    <property type="match status" value="12"/>
</dbReference>
<dbReference type="EMBL" id="QZCE01000002">
    <property type="protein sequence ID" value="NEZ66602.1"/>
    <property type="molecule type" value="Genomic_DNA"/>
</dbReference>
<proteinExistence type="predicted"/>
<dbReference type="Pfam" id="PF25047">
    <property type="entry name" value="Beta-prop_TEP1_2nd"/>
    <property type="match status" value="1"/>
</dbReference>
<feature type="repeat" description="WD" evidence="3">
    <location>
        <begin position="823"/>
        <end position="864"/>
    </location>
</feature>
<dbReference type="InterPro" id="IPR015943">
    <property type="entry name" value="WD40/YVTN_repeat-like_dom_sf"/>
</dbReference>
<feature type="domain" description="TEP-1 second beta-propeller" evidence="5">
    <location>
        <begin position="881"/>
        <end position="1075"/>
    </location>
</feature>
<organism evidence="6 7">
    <name type="scientific">Adonisia turfae CCMR0082</name>
    <dbReference type="NCBI Taxonomy" id="2304604"/>
    <lineage>
        <taxon>Bacteria</taxon>
        <taxon>Bacillati</taxon>
        <taxon>Cyanobacteriota</taxon>
        <taxon>Adonisia</taxon>
        <taxon>Adonisia turfae</taxon>
    </lineage>
</organism>
<feature type="repeat" description="WD" evidence="3">
    <location>
        <begin position="1078"/>
        <end position="1119"/>
    </location>
</feature>
<dbReference type="PANTHER" id="PTHR19848">
    <property type="entry name" value="WD40 REPEAT PROTEIN"/>
    <property type="match status" value="1"/>
</dbReference>
<comment type="caution">
    <text evidence="6">The sequence shown here is derived from an EMBL/GenBank/DDBJ whole genome shotgun (WGS) entry which is preliminary data.</text>
</comment>
<feature type="repeat" description="WD" evidence="3">
    <location>
        <begin position="689"/>
        <end position="723"/>
    </location>
</feature>
<dbReference type="Pfam" id="PF00931">
    <property type="entry name" value="NB-ARC"/>
    <property type="match status" value="1"/>
</dbReference>
<feature type="repeat" description="WD" evidence="3">
    <location>
        <begin position="775"/>
        <end position="816"/>
    </location>
</feature>
<dbReference type="SMART" id="SM00320">
    <property type="entry name" value="WD40"/>
    <property type="match status" value="14"/>
</dbReference>
<gene>
    <name evidence="6" type="ORF">D0962_28220</name>
</gene>
<feature type="domain" description="NB-ARC" evidence="4">
    <location>
        <begin position="126"/>
        <end position="227"/>
    </location>
</feature>
<keyword evidence="2" id="KW-0677">Repeat</keyword>
<dbReference type="InterPro" id="IPR020472">
    <property type="entry name" value="WD40_PAC1"/>
</dbReference>
<dbReference type="PROSITE" id="PS00678">
    <property type="entry name" value="WD_REPEATS_1"/>
    <property type="match status" value="8"/>
</dbReference>
<dbReference type="InterPro" id="IPR019775">
    <property type="entry name" value="WD40_repeat_CS"/>
</dbReference>